<dbReference type="InterPro" id="IPR031658">
    <property type="entry name" value="Cyclin_C_2"/>
</dbReference>
<dbReference type="SMART" id="SM00385">
    <property type="entry name" value="CYCLIN"/>
    <property type="match status" value="1"/>
</dbReference>
<dbReference type="Gene3D" id="1.10.472.10">
    <property type="entry name" value="Cyclin-like"/>
    <property type="match status" value="2"/>
</dbReference>
<gene>
    <name evidence="8" type="ORF">LUZ62_042398</name>
</gene>
<evidence type="ECO:0000256" key="4">
    <source>
        <dbReference type="ARBA" id="ARBA00070296"/>
    </source>
</evidence>
<keyword evidence="1" id="KW-0132">Cell division</keyword>
<proteinExistence type="inferred from homology"/>
<dbReference type="GO" id="GO:0051301">
    <property type="term" value="P:cell division"/>
    <property type="evidence" value="ECO:0007669"/>
    <property type="project" value="UniProtKB-KW"/>
</dbReference>
<evidence type="ECO:0000259" key="7">
    <source>
        <dbReference type="SMART" id="SM00385"/>
    </source>
</evidence>
<feature type="region of interest" description="Disordered" evidence="6">
    <location>
        <begin position="372"/>
        <end position="396"/>
    </location>
</feature>
<dbReference type="CDD" id="cd20586">
    <property type="entry name" value="CYCLIN_AcCycH_rpt2"/>
    <property type="match status" value="1"/>
</dbReference>
<dbReference type="EMBL" id="JAMFTS010000002">
    <property type="protein sequence ID" value="KAJ4791152.1"/>
    <property type="molecule type" value="Genomic_DNA"/>
</dbReference>
<dbReference type="CDD" id="cd20585">
    <property type="entry name" value="CYCLIN_AcCycH_rpt1"/>
    <property type="match status" value="1"/>
</dbReference>
<keyword evidence="9" id="KW-1185">Reference proteome</keyword>
<feature type="domain" description="Cyclin-like" evidence="7">
    <location>
        <begin position="159"/>
        <end position="240"/>
    </location>
</feature>
<keyword evidence="2 5" id="KW-0195">Cyclin</keyword>
<comment type="similarity">
    <text evidence="5">Belongs to the cyclin family.</text>
</comment>
<comment type="caution">
    <text evidence="8">The sequence shown here is derived from an EMBL/GenBank/DDBJ whole genome shotgun (WGS) entry which is preliminary data.</text>
</comment>
<protein>
    <recommendedName>
        <fullName evidence="4">Cyclin-H1-1</fullName>
    </recommendedName>
</protein>
<evidence type="ECO:0000256" key="1">
    <source>
        <dbReference type="ARBA" id="ARBA00022618"/>
    </source>
</evidence>
<dbReference type="InterPro" id="IPR036915">
    <property type="entry name" value="Cyclin-like_sf"/>
</dbReference>
<dbReference type="PANTHER" id="PTHR10026">
    <property type="entry name" value="CYCLIN"/>
    <property type="match status" value="1"/>
</dbReference>
<evidence type="ECO:0000313" key="9">
    <source>
        <dbReference type="Proteomes" id="UP001140206"/>
    </source>
</evidence>
<feature type="compositionally biased region" description="Basic residues" evidence="6">
    <location>
        <begin position="385"/>
        <end position="396"/>
    </location>
</feature>
<dbReference type="InterPro" id="IPR006671">
    <property type="entry name" value="Cyclin_N"/>
</dbReference>
<evidence type="ECO:0000256" key="5">
    <source>
        <dbReference type="RuleBase" id="RU000383"/>
    </source>
</evidence>
<dbReference type="GO" id="GO:0016538">
    <property type="term" value="F:cyclin-dependent protein serine/threonine kinase regulator activity"/>
    <property type="evidence" value="ECO:0007669"/>
    <property type="project" value="InterPro"/>
</dbReference>
<reference evidence="8" key="1">
    <citation type="submission" date="2022-08" db="EMBL/GenBank/DDBJ databases">
        <authorList>
            <person name="Marques A."/>
        </authorList>
    </citation>
    <scope>NUCLEOTIDE SEQUENCE</scope>
    <source>
        <strain evidence="8">RhyPub2mFocal</strain>
        <tissue evidence="8">Leaves</tissue>
    </source>
</reference>
<dbReference type="InterPro" id="IPR013763">
    <property type="entry name" value="Cyclin-like_dom"/>
</dbReference>
<evidence type="ECO:0000256" key="2">
    <source>
        <dbReference type="ARBA" id="ARBA00023127"/>
    </source>
</evidence>
<dbReference type="Pfam" id="PF16899">
    <property type="entry name" value="Cyclin_C_2"/>
    <property type="match status" value="1"/>
</dbReference>
<evidence type="ECO:0000313" key="8">
    <source>
        <dbReference type="EMBL" id="KAJ4791152.1"/>
    </source>
</evidence>
<evidence type="ECO:0000256" key="3">
    <source>
        <dbReference type="ARBA" id="ARBA00023306"/>
    </source>
</evidence>
<name>A0AAV8FCP9_9POAL</name>
<dbReference type="FunFam" id="1.10.472.10:FF:000063">
    <property type="entry name" value="cyclin-H1-1"/>
    <property type="match status" value="1"/>
</dbReference>
<evidence type="ECO:0000256" key="6">
    <source>
        <dbReference type="SAM" id="MobiDB-lite"/>
    </source>
</evidence>
<dbReference type="FunFam" id="1.10.472.10:FF:000029">
    <property type="entry name" value="Cyclin h"/>
    <property type="match status" value="1"/>
</dbReference>
<dbReference type="GO" id="GO:0006357">
    <property type="term" value="P:regulation of transcription by RNA polymerase II"/>
    <property type="evidence" value="ECO:0007669"/>
    <property type="project" value="InterPro"/>
</dbReference>
<keyword evidence="3" id="KW-0131">Cell cycle</keyword>
<sequence>MCSSTGTSNSRLRKPALAFSLPLDRSVDYAKSSLSTPPLPSPQSPPTRLSPSIPLQFLFPLSPLPHSKPNPTMADFQTSTHRSKWIFALDDLIERRSFANDSAVKMLEQYGTTRVDVNVDGSLSYPEPIFDLNSTAEQNTIMKPLSCEEEEYMRTFYEQKIQEVCKAFQFPNKIQATSLIYFKRFYLQWSVMQHHPKNIMLTCIYASCKIEENHVSAEELGKGIKQDHKPILNNEMLVLQSLGFDLIVYAPYRSISGFIQDLEESGEIRNGELEHLQNLHETAIQEANKIMLTDAPLLYPPGQLALASLRRSNEVHRVIDFERYLDTVLSQQNSPYSASELLDLLRSIDYLVDKLKVPTIDDMKPIDRKLRMCLDPSSQDESKRREKKSKKSKRTA</sequence>
<dbReference type="AlphaFoldDB" id="A0AAV8FCP9"/>
<accession>A0AAV8FCP9</accession>
<dbReference type="Pfam" id="PF00134">
    <property type="entry name" value="Cyclin_N"/>
    <property type="match status" value="1"/>
</dbReference>
<dbReference type="SUPFAM" id="SSF47954">
    <property type="entry name" value="Cyclin-like"/>
    <property type="match status" value="2"/>
</dbReference>
<dbReference type="InterPro" id="IPR043198">
    <property type="entry name" value="Cyclin/Ssn8"/>
</dbReference>
<dbReference type="Proteomes" id="UP001140206">
    <property type="component" value="Chromosome 2"/>
</dbReference>
<organism evidence="8 9">
    <name type="scientific">Rhynchospora pubera</name>
    <dbReference type="NCBI Taxonomy" id="906938"/>
    <lineage>
        <taxon>Eukaryota</taxon>
        <taxon>Viridiplantae</taxon>
        <taxon>Streptophyta</taxon>
        <taxon>Embryophyta</taxon>
        <taxon>Tracheophyta</taxon>
        <taxon>Spermatophyta</taxon>
        <taxon>Magnoliopsida</taxon>
        <taxon>Liliopsida</taxon>
        <taxon>Poales</taxon>
        <taxon>Cyperaceae</taxon>
        <taxon>Cyperoideae</taxon>
        <taxon>Rhynchosporeae</taxon>
        <taxon>Rhynchospora</taxon>
    </lineage>
</organism>
<dbReference type="GO" id="GO:0005634">
    <property type="term" value="C:nucleus"/>
    <property type="evidence" value="ECO:0007669"/>
    <property type="project" value="UniProtKB-ARBA"/>
</dbReference>